<evidence type="ECO:0000313" key="2">
    <source>
        <dbReference type="EMBL" id="KAF4035063.1"/>
    </source>
</evidence>
<protein>
    <recommendedName>
        <fullName evidence="4">Secreted protein</fullName>
    </recommendedName>
</protein>
<dbReference type="EMBL" id="WSZM01000331">
    <property type="protein sequence ID" value="KAF4035063.1"/>
    <property type="molecule type" value="Genomic_DNA"/>
</dbReference>
<evidence type="ECO:0000313" key="3">
    <source>
        <dbReference type="Proteomes" id="UP000602510"/>
    </source>
</evidence>
<evidence type="ECO:0008006" key="4">
    <source>
        <dbReference type="Google" id="ProtNLM"/>
    </source>
</evidence>
<feature type="chain" id="PRO_5032684921" description="Secreted protein" evidence="1">
    <location>
        <begin position="22"/>
        <end position="164"/>
    </location>
</feature>
<dbReference type="AlphaFoldDB" id="A0A833SKE8"/>
<keyword evidence="3" id="KW-1185">Reference proteome</keyword>
<proteinExistence type="predicted"/>
<evidence type="ECO:0000256" key="1">
    <source>
        <dbReference type="SAM" id="SignalP"/>
    </source>
</evidence>
<reference evidence="2" key="1">
    <citation type="submission" date="2020-04" db="EMBL/GenBank/DDBJ databases">
        <title>Hybrid Assembly of Korean Phytophthora infestans isolates.</title>
        <authorList>
            <person name="Prokchorchik M."/>
            <person name="Lee Y."/>
            <person name="Seo J."/>
            <person name="Cho J.-H."/>
            <person name="Park Y.-E."/>
            <person name="Jang D.-C."/>
            <person name="Im J.-S."/>
            <person name="Choi J.-G."/>
            <person name="Park H.-J."/>
            <person name="Lee G.-B."/>
            <person name="Lee Y.-G."/>
            <person name="Hong S.-Y."/>
            <person name="Cho K."/>
            <person name="Sohn K.H."/>
        </authorList>
    </citation>
    <scope>NUCLEOTIDE SEQUENCE</scope>
    <source>
        <strain evidence="2">KR_1_A1</strain>
    </source>
</reference>
<comment type="caution">
    <text evidence="2">The sequence shown here is derived from an EMBL/GenBank/DDBJ whole genome shotgun (WGS) entry which is preliminary data.</text>
</comment>
<dbReference type="Proteomes" id="UP000602510">
    <property type="component" value="Unassembled WGS sequence"/>
</dbReference>
<feature type="signal peptide" evidence="1">
    <location>
        <begin position="1"/>
        <end position="21"/>
    </location>
</feature>
<keyword evidence="1" id="KW-0732">Signal</keyword>
<name>A0A833SKE8_PHYIN</name>
<accession>A0A833SKE8</accession>
<organism evidence="2 3">
    <name type="scientific">Phytophthora infestans</name>
    <name type="common">Potato late blight agent</name>
    <name type="synonym">Botrytis infestans</name>
    <dbReference type="NCBI Taxonomy" id="4787"/>
    <lineage>
        <taxon>Eukaryota</taxon>
        <taxon>Sar</taxon>
        <taxon>Stramenopiles</taxon>
        <taxon>Oomycota</taxon>
        <taxon>Peronosporomycetes</taxon>
        <taxon>Peronosporales</taxon>
        <taxon>Peronosporaceae</taxon>
        <taxon>Phytophthora</taxon>
    </lineage>
</organism>
<gene>
    <name evidence="2" type="ORF">GN244_ATG12830</name>
</gene>
<sequence length="164" mass="17871">MRSRVFIGHLLLLHLSLSVKAVHWLPRLASPLDRAPPEFVCCKTDASGVTDWTFLAAGSFSTNGSVIADAIENYGSQTMWWANDWNSLDPVAMNTVASGGIILMFLATGPQAIADCLRSGSSTTTCLCVAGLTQRRRTHIFASVHLTTTQHQNSHYHTVLHHGQ</sequence>